<dbReference type="KEGG" id="gso:PH603_05155"/>
<name>A0AAE9XUY3_9PROT</name>
<dbReference type="RefSeq" id="WP_289504916.1">
    <property type="nucleotide sequence ID" value="NZ_CP116805.1"/>
</dbReference>
<organism evidence="1 2">
    <name type="scientific">Gimibacter soli</name>
    <dbReference type="NCBI Taxonomy" id="3024400"/>
    <lineage>
        <taxon>Bacteria</taxon>
        <taxon>Pseudomonadati</taxon>
        <taxon>Pseudomonadota</taxon>
        <taxon>Alphaproteobacteria</taxon>
        <taxon>Kordiimonadales</taxon>
        <taxon>Temperatibacteraceae</taxon>
        <taxon>Gimibacter</taxon>
    </lineage>
</organism>
<dbReference type="EMBL" id="CP116805">
    <property type="protein sequence ID" value="WCL55145.1"/>
    <property type="molecule type" value="Genomic_DNA"/>
</dbReference>
<protein>
    <recommendedName>
        <fullName evidence="3">Sulfotransferase family protein</fullName>
    </recommendedName>
</protein>
<accession>A0AAE9XUY3</accession>
<dbReference type="AlphaFoldDB" id="A0AAE9XUY3"/>
<sequence>MTATPHKGPAHIGLHLAKTGGTTLLAHLQAHLGPENCRTYGPAAWVDRFFAPASQKGPNLTSFRLIAGHGVDHRLLALDWPKVPVLFCVLRDPFTHLVSEYKHHLRGLARTGRTVSLRDYFRTRRPDPLAQTLYRQFAPLAGDDAGYGIGAVETILRHFRYVMNTAKLDTHAGLLFGDLGVPLHAERRRVYEEAVDTSDLTPAEVEAANPLDARLARATLEQTVTVGAPLNPFGYDPDLLAASMQGLRENSDKSHSQAEAEDLLVDALVAMRQIRAAEMHAAATPGMSPRLASLITDAASQKMPDYAAATNRANAALYLLRKDDVPGARQEAEACLALVPKHADGLFILARIEERCGNGTVAAKLSARAAAINPFNWPAFKLTFDLNRKHLGDAAAAALLDNAPAQTRRHPKFNELASLLTDAGTPQR</sequence>
<evidence type="ECO:0000313" key="1">
    <source>
        <dbReference type="EMBL" id="WCL55145.1"/>
    </source>
</evidence>
<dbReference type="InterPro" id="IPR011990">
    <property type="entry name" value="TPR-like_helical_dom_sf"/>
</dbReference>
<dbReference type="SUPFAM" id="SSF48452">
    <property type="entry name" value="TPR-like"/>
    <property type="match status" value="1"/>
</dbReference>
<dbReference type="Gene3D" id="3.40.50.300">
    <property type="entry name" value="P-loop containing nucleotide triphosphate hydrolases"/>
    <property type="match status" value="1"/>
</dbReference>
<evidence type="ECO:0008006" key="3">
    <source>
        <dbReference type="Google" id="ProtNLM"/>
    </source>
</evidence>
<gene>
    <name evidence="1" type="ORF">PH603_05155</name>
</gene>
<evidence type="ECO:0000313" key="2">
    <source>
        <dbReference type="Proteomes" id="UP001217500"/>
    </source>
</evidence>
<reference evidence="1" key="1">
    <citation type="submission" date="2023-01" db="EMBL/GenBank/DDBJ databases">
        <title>The genome sequence of Kordiimonadaceae bacterium 6D33.</title>
        <authorList>
            <person name="Liu Y."/>
        </authorList>
    </citation>
    <scope>NUCLEOTIDE SEQUENCE</scope>
    <source>
        <strain evidence="1">6D33</strain>
    </source>
</reference>
<dbReference type="SUPFAM" id="SSF52540">
    <property type="entry name" value="P-loop containing nucleoside triphosphate hydrolases"/>
    <property type="match status" value="1"/>
</dbReference>
<proteinExistence type="predicted"/>
<dbReference type="InterPro" id="IPR027417">
    <property type="entry name" value="P-loop_NTPase"/>
</dbReference>
<dbReference type="Proteomes" id="UP001217500">
    <property type="component" value="Chromosome"/>
</dbReference>
<keyword evidence="2" id="KW-1185">Reference proteome</keyword>